<keyword evidence="1" id="KW-0802">TPR repeat</keyword>
<organism evidence="2 3">
    <name type="scientific">Flavobacterium sediminilitoris</name>
    <dbReference type="NCBI Taxonomy" id="2024526"/>
    <lineage>
        <taxon>Bacteria</taxon>
        <taxon>Pseudomonadati</taxon>
        <taxon>Bacteroidota</taxon>
        <taxon>Flavobacteriia</taxon>
        <taxon>Flavobacteriales</taxon>
        <taxon>Flavobacteriaceae</taxon>
        <taxon>Flavobacterium</taxon>
    </lineage>
</organism>
<keyword evidence="3" id="KW-1185">Reference proteome</keyword>
<evidence type="ECO:0000313" key="2">
    <source>
        <dbReference type="EMBL" id="UOX33045.1"/>
    </source>
</evidence>
<evidence type="ECO:0008006" key="4">
    <source>
        <dbReference type="Google" id="ProtNLM"/>
    </source>
</evidence>
<dbReference type="SUPFAM" id="SSF48452">
    <property type="entry name" value="TPR-like"/>
    <property type="match status" value="1"/>
</dbReference>
<dbReference type="Proteomes" id="UP000830454">
    <property type="component" value="Chromosome"/>
</dbReference>
<dbReference type="Gene3D" id="1.25.40.10">
    <property type="entry name" value="Tetratricopeptide repeat domain"/>
    <property type="match status" value="1"/>
</dbReference>
<dbReference type="PROSITE" id="PS50005">
    <property type="entry name" value="TPR"/>
    <property type="match status" value="1"/>
</dbReference>
<reference evidence="2" key="2">
    <citation type="submission" date="2022-04" db="EMBL/GenBank/DDBJ databases">
        <title>Complete Genome Sequence of Flavobacterium sediminilitoris YSM-43, Isolated from a Tidal Sediment.</title>
        <authorList>
            <person name="Lee P.A."/>
        </authorList>
    </citation>
    <scope>NUCLEOTIDE SEQUENCE</scope>
    <source>
        <strain evidence="2">YSM-43</strain>
    </source>
</reference>
<dbReference type="SMART" id="SM00028">
    <property type="entry name" value="TPR"/>
    <property type="match status" value="2"/>
</dbReference>
<dbReference type="InterPro" id="IPR019734">
    <property type="entry name" value="TPR_rpt"/>
</dbReference>
<gene>
    <name evidence="2" type="ORF">LXD69_13485</name>
</gene>
<name>A0ABY4HJL3_9FLAO</name>
<proteinExistence type="predicted"/>
<accession>A0ABY4HJL3</accession>
<feature type="repeat" description="TPR" evidence="1">
    <location>
        <begin position="695"/>
        <end position="728"/>
    </location>
</feature>
<sequence>MNTDLIKQKSKAKKYSEALNLLLEHTQEDIIKSNLLDNLLFNYFSKEEVHSETLEIKLSELFPENFVKAVRTTQVFLDTNRLTFFKNLPLLQKFMEHLMLWENLQKEELKLWNTISKESSELFKFEVDYVLSEVVFWLENERYSDNSQQKLTKLGTIYNFFIEFYLHSAKEPVTIAAENFNQTFHKLVLEKIKSNKIIDPKIHSILTAIRHWISFNEDVLQAYCFDLEINPLIENDCLYFVQNPKHYYKWKLDGLRYNKVSFDYQLKAKEAISNLIIQNKLIIPGKTESDFEMNFDAAVKLKKIELFLHDATIPNYIHNGKKISIDRIFHGIITDATHKLYRYENNIEQFKSVSTDWFDNYLKIIALSVKNKIEILPYVLIKKETYVALVKEVTGISEEDTSLSFDILSYKTNKKKGFNRFNIKYNVWTKPFFKMGSSFFCPMLFFATNDWFFAATQMAIQHLNWNFSERKSTATEMEIYLGDKFEQKGYKVKVIEDKEAKLVKGDVDIIIEDANTTLFVQLKRTYFRLLTKDAFNESVQSDKKASQQLNDAEISLKEENNIYNLKQKPVKWIVSTSFEGINTNIKGCRKINYFDLLFALENNKIKSLAELIAHLEKDRNMISLDDLENNLDVLKDFGLPLELKEPETFKKCLYCFKKDINYLEMLNKGISLYNKNDIKAIKILEQCAKINENDVIVYATLGNCYANLKEVTSMKKAFENALAIIPNDPYVKRNYALALIENESYYDGLIKLLELIEDYGYIEDVLFIFKNNFSTYKNRLTIEERKAIQERYNFI</sequence>
<evidence type="ECO:0000256" key="1">
    <source>
        <dbReference type="PROSITE-ProRule" id="PRU00339"/>
    </source>
</evidence>
<evidence type="ECO:0000313" key="3">
    <source>
        <dbReference type="Proteomes" id="UP000830454"/>
    </source>
</evidence>
<dbReference type="EMBL" id="CP090145">
    <property type="protein sequence ID" value="UOX33045.1"/>
    <property type="molecule type" value="Genomic_DNA"/>
</dbReference>
<reference evidence="2" key="1">
    <citation type="submission" date="2021-12" db="EMBL/GenBank/DDBJ databases">
        <authorList>
            <person name="Cha I.-T."/>
            <person name="Lee K.-E."/>
            <person name="Park S.-J."/>
        </authorList>
    </citation>
    <scope>NUCLEOTIDE SEQUENCE</scope>
    <source>
        <strain evidence="2">YSM-43</strain>
    </source>
</reference>
<dbReference type="RefSeq" id="WP_246915796.1">
    <property type="nucleotide sequence ID" value="NZ_CP090145.1"/>
</dbReference>
<protein>
    <recommendedName>
        <fullName evidence="4">Tetratricopeptide repeat protein</fullName>
    </recommendedName>
</protein>
<dbReference type="InterPro" id="IPR011990">
    <property type="entry name" value="TPR-like_helical_dom_sf"/>
</dbReference>